<keyword evidence="18" id="KW-1185">Reference proteome</keyword>
<evidence type="ECO:0000259" key="16">
    <source>
        <dbReference type="Pfam" id="PF21162"/>
    </source>
</evidence>
<keyword evidence="10 14" id="KW-0408">Iron</keyword>
<dbReference type="Pfam" id="PF05187">
    <property type="entry name" value="Fer4_ETF_QO"/>
    <property type="match status" value="1"/>
</dbReference>
<dbReference type="PATRIC" id="fig|1212489.4.peg.174"/>
<dbReference type="EMBL" id="LNXY01000001">
    <property type="protein sequence ID" value="KTC93823.1"/>
    <property type="molecule type" value="Genomic_DNA"/>
</dbReference>
<reference evidence="17 18" key="1">
    <citation type="submission" date="2015-11" db="EMBL/GenBank/DDBJ databases">
        <title>Genomic analysis of 38 Legionella species identifies large and diverse effector repertoires.</title>
        <authorList>
            <person name="Burstein D."/>
            <person name="Amaro F."/>
            <person name="Zusman T."/>
            <person name="Lifshitz Z."/>
            <person name="Cohen O."/>
            <person name="Gilbert J.A."/>
            <person name="Pupko T."/>
            <person name="Shuman H.A."/>
            <person name="Segal G."/>
        </authorList>
    </citation>
    <scope>NUCLEOTIDE SEQUENCE [LARGE SCALE GENOMIC DNA]</scope>
    <source>
        <strain evidence="17 18">ATCC 700990</strain>
    </source>
</reference>
<keyword evidence="11 14" id="KW-0411">Iron-sulfur</keyword>
<dbReference type="STRING" id="1212489.Ldro_0173"/>
<comment type="cofactor">
    <cofactor evidence="1 14">
        <name>FAD</name>
        <dbReference type="ChEBI" id="CHEBI:57692"/>
    </cofactor>
</comment>
<gene>
    <name evidence="17" type="ORF">Ldro_0173</name>
</gene>
<dbReference type="SUPFAM" id="SSF51905">
    <property type="entry name" value="FAD/NAD(P)-binding domain"/>
    <property type="match status" value="1"/>
</dbReference>
<evidence type="ECO:0000256" key="8">
    <source>
        <dbReference type="ARBA" id="ARBA00022982"/>
    </source>
</evidence>
<proteinExistence type="predicted"/>
<dbReference type="SUPFAM" id="SSF54373">
    <property type="entry name" value="FAD-linked reductases, C-terminal domain"/>
    <property type="match status" value="1"/>
</dbReference>
<dbReference type="PANTHER" id="PTHR10617:SF107">
    <property type="entry name" value="ELECTRON TRANSFER FLAVOPROTEIN-UBIQUINONE OXIDOREDUCTASE, MITOCHONDRIAL"/>
    <property type="match status" value="1"/>
</dbReference>
<evidence type="ECO:0000256" key="2">
    <source>
        <dbReference type="ARBA" id="ARBA00002819"/>
    </source>
</evidence>
<keyword evidence="3 14" id="KW-0813">Transport</keyword>
<dbReference type="GO" id="GO:0046872">
    <property type="term" value="F:metal ion binding"/>
    <property type="evidence" value="ECO:0007669"/>
    <property type="project" value="UniProtKB-KW"/>
</dbReference>
<accession>A0A0W0TE08</accession>
<feature type="domain" description="ETF-QO/FixX C-terminal" evidence="15">
    <location>
        <begin position="450"/>
        <end position="550"/>
    </location>
</feature>
<dbReference type="InterPro" id="IPR040156">
    <property type="entry name" value="ETF-QO"/>
</dbReference>
<evidence type="ECO:0000259" key="15">
    <source>
        <dbReference type="Pfam" id="PF05187"/>
    </source>
</evidence>
<dbReference type="GO" id="GO:0051539">
    <property type="term" value="F:4 iron, 4 sulfur cluster binding"/>
    <property type="evidence" value="ECO:0007669"/>
    <property type="project" value="UniProtKB-UniRule"/>
</dbReference>
<evidence type="ECO:0000256" key="11">
    <source>
        <dbReference type="ARBA" id="ARBA00023014"/>
    </source>
</evidence>
<evidence type="ECO:0000313" key="18">
    <source>
        <dbReference type="Proteomes" id="UP000054736"/>
    </source>
</evidence>
<dbReference type="InterPro" id="IPR036188">
    <property type="entry name" value="FAD/NAD-bd_sf"/>
</dbReference>
<dbReference type="Gene3D" id="3.30.9.90">
    <property type="match status" value="1"/>
</dbReference>
<comment type="caution">
    <text evidence="17">The sequence shown here is derived from an EMBL/GenBank/DDBJ whole genome shotgun (WGS) entry which is preliminary data.</text>
</comment>
<keyword evidence="8 14" id="KW-0249">Electron transport</keyword>
<evidence type="ECO:0000256" key="1">
    <source>
        <dbReference type="ARBA" id="ARBA00001974"/>
    </source>
</evidence>
<evidence type="ECO:0000256" key="3">
    <source>
        <dbReference type="ARBA" id="ARBA00022448"/>
    </source>
</evidence>
<name>A0A0W0TE08_9GAMM</name>
<evidence type="ECO:0000256" key="7">
    <source>
        <dbReference type="ARBA" id="ARBA00022827"/>
    </source>
</evidence>
<dbReference type="Pfam" id="PF21162">
    <property type="entry name" value="ETFQO_UQ-bd"/>
    <property type="match status" value="1"/>
</dbReference>
<keyword evidence="7 14" id="KW-0274">FAD</keyword>
<dbReference type="Proteomes" id="UP000054736">
    <property type="component" value="Unassembled WGS sequence"/>
</dbReference>
<sequence>MILTLEWIGDSVEYESMEYDIVIVGAGPAGLSAAIKLKQLAAKENKEITVCILEKGAQVGAHILSGAVIELRSLKELLPDNWQDAPLDTAVTEDSFYFLTEERAYHLPTPSPMRNHGNYIISLGELCRFLATEAEKLGCEIYPGFAATEVLYNEQNQVIGVSTGSVGIDRNGNKSANYQPGMQLHAKQTLFAEGCRGQLSQTLMQHYHLRDKAQPQTYGIGIKEVWQVLEEKHRPGKVIHTVGWPMDNQTYGGSFIYHLSNRRVAIGFVVGLDYKNPWLNPFAELQRFKTHPLVKDLLTDGERISYGARALNEGGWQSIPKLTFPGGALIGDCAGFLNVPKIKGIHTSMQSGMLAAEACFELLTQPEEAEVELKQYPEKIKKSWLFNELYRVRNIRPGFRHGLWFGLINAAFETYISFGRSPWTLKNHDDYTSLTPADKAKKIDYPKPDGILTFDKLSSVYLSNTYHEENQPCHLKLRNPILTIRVNYQQYDSPETRYCPAAVYEIVEEEKGPRLQINAQNCIHCKTCDIKDPRQNIIWQAPEGGGGPNYVDM</sequence>
<dbReference type="InterPro" id="IPR049398">
    <property type="entry name" value="ETF-QO/FixC_UQ-bd"/>
</dbReference>
<evidence type="ECO:0000313" key="17">
    <source>
        <dbReference type="EMBL" id="KTC93823.1"/>
    </source>
</evidence>
<comment type="function">
    <text evidence="2 14">Accepts electrons from ETF and reduces ubiquinone.</text>
</comment>
<dbReference type="GO" id="GO:0004174">
    <property type="term" value="F:electron-transferring-flavoprotein dehydrogenase activity"/>
    <property type="evidence" value="ECO:0007669"/>
    <property type="project" value="UniProtKB-UniRule"/>
</dbReference>
<evidence type="ECO:0000256" key="9">
    <source>
        <dbReference type="ARBA" id="ARBA00023002"/>
    </source>
</evidence>
<evidence type="ECO:0000256" key="13">
    <source>
        <dbReference type="ARBA" id="ARBA00052682"/>
    </source>
</evidence>
<keyword evidence="5 14" id="KW-0285">Flavoprotein</keyword>
<feature type="domain" description="ETF-QO/FixC ubiquinone-binding" evidence="16">
    <location>
        <begin position="218"/>
        <end position="311"/>
    </location>
</feature>
<dbReference type="AlphaFoldDB" id="A0A0W0TE08"/>
<evidence type="ECO:0000256" key="14">
    <source>
        <dbReference type="RuleBase" id="RU366068"/>
    </source>
</evidence>
<dbReference type="EC" id="1.5.5.1" evidence="14"/>
<evidence type="ECO:0000256" key="4">
    <source>
        <dbReference type="ARBA" id="ARBA00022485"/>
    </source>
</evidence>
<dbReference type="Pfam" id="PF13450">
    <property type="entry name" value="NAD_binding_8"/>
    <property type="match status" value="1"/>
</dbReference>
<dbReference type="PRINTS" id="PR00469">
    <property type="entry name" value="PNDRDTASEII"/>
</dbReference>
<evidence type="ECO:0000256" key="5">
    <source>
        <dbReference type="ARBA" id="ARBA00022630"/>
    </source>
</evidence>
<keyword evidence="12 14" id="KW-0830">Ubiquinone</keyword>
<dbReference type="InterPro" id="IPR007859">
    <property type="entry name" value="ETF-QO/FixX_C"/>
</dbReference>
<comment type="catalytic activity">
    <reaction evidence="13 14">
        <text>a ubiquinone + reduced [electron-transfer flavoprotein] = a ubiquinol + oxidized [electron-transfer flavoprotein] + H(+)</text>
        <dbReference type="Rhea" id="RHEA:24052"/>
        <dbReference type="Rhea" id="RHEA-COMP:9565"/>
        <dbReference type="Rhea" id="RHEA-COMP:9566"/>
        <dbReference type="Rhea" id="RHEA-COMP:10685"/>
        <dbReference type="Rhea" id="RHEA-COMP:10686"/>
        <dbReference type="ChEBI" id="CHEBI:15378"/>
        <dbReference type="ChEBI" id="CHEBI:16389"/>
        <dbReference type="ChEBI" id="CHEBI:17976"/>
        <dbReference type="ChEBI" id="CHEBI:57692"/>
        <dbReference type="ChEBI" id="CHEBI:58307"/>
        <dbReference type="EC" id="1.5.5.1"/>
    </reaction>
</comment>
<evidence type="ECO:0000256" key="6">
    <source>
        <dbReference type="ARBA" id="ARBA00022723"/>
    </source>
</evidence>
<evidence type="ECO:0000256" key="12">
    <source>
        <dbReference type="ARBA" id="ARBA00023075"/>
    </source>
</evidence>
<dbReference type="PANTHER" id="PTHR10617">
    <property type="entry name" value="ELECTRON TRANSFER FLAVOPROTEIN-UBIQUINONE OXIDOREDUCTASE"/>
    <property type="match status" value="1"/>
</dbReference>
<dbReference type="SUPFAM" id="SSF54862">
    <property type="entry name" value="4Fe-4S ferredoxins"/>
    <property type="match status" value="1"/>
</dbReference>
<evidence type="ECO:0000256" key="10">
    <source>
        <dbReference type="ARBA" id="ARBA00023004"/>
    </source>
</evidence>
<dbReference type="FunFam" id="3.30.70.20:FF:000012">
    <property type="entry name" value="Electron transfer flavoprotein-ubiquinone oxidoreductase, mitochondrial"/>
    <property type="match status" value="1"/>
</dbReference>
<keyword evidence="4" id="KW-0004">4Fe-4S</keyword>
<keyword evidence="9 14" id="KW-0560">Oxidoreductase</keyword>
<dbReference type="Gene3D" id="3.30.70.20">
    <property type="match status" value="1"/>
</dbReference>
<keyword evidence="6 14" id="KW-0479">Metal-binding</keyword>
<dbReference type="Gene3D" id="3.50.50.60">
    <property type="entry name" value="FAD/NAD(P)-binding domain"/>
    <property type="match status" value="1"/>
</dbReference>
<organism evidence="17 18">
    <name type="scientific">Legionella drozanskii LLAP-1</name>
    <dbReference type="NCBI Taxonomy" id="1212489"/>
    <lineage>
        <taxon>Bacteria</taxon>
        <taxon>Pseudomonadati</taxon>
        <taxon>Pseudomonadota</taxon>
        <taxon>Gammaproteobacteria</taxon>
        <taxon>Legionellales</taxon>
        <taxon>Legionellaceae</taxon>
        <taxon>Legionella</taxon>
    </lineage>
</organism>
<protein>
    <recommendedName>
        <fullName evidence="14">Electron transfer flavoprotein-ubiquinone oxidoreductase</fullName>
        <shortName evidence="14">ETF-QO</shortName>
        <ecNumber evidence="14">1.5.5.1</ecNumber>
    </recommendedName>
</protein>
<comment type="cofactor">
    <cofactor evidence="14">
        <name>[4Fe-4S] cluster</name>
        <dbReference type="ChEBI" id="CHEBI:49883"/>
    </cofactor>
    <text evidence="14">Binds 1 [4Fe-4S] cluster.</text>
</comment>